<protein>
    <submittedName>
        <fullName evidence="2">Uncharacterized protein</fullName>
    </submittedName>
</protein>
<organism evidence="2 3">
    <name type="scientific">Necator americanus</name>
    <name type="common">Human hookworm</name>
    <dbReference type="NCBI Taxonomy" id="51031"/>
    <lineage>
        <taxon>Eukaryota</taxon>
        <taxon>Metazoa</taxon>
        <taxon>Ecdysozoa</taxon>
        <taxon>Nematoda</taxon>
        <taxon>Chromadorea</taxon>
        <taxon>Rhabditida</taxon>
        <taxon>Rhabditina</taxon>
        <taxon>Rhabditomorpha</taxon>
        <taxon>Strongyloidea</taxon>
        <taxon>Ancylostomatidae</taxon>
        <taxon>Bunostominae</taxon>
        <taxon>Necator</taxon>
    </lineage>
</organism>
<evidence type="ECO:0000313" key="2">
    <source>
        <dbReference type="EMBL" id="KAK6749963.1"/>
    </source>
</evidence>
<proteinExistence type="predicted"/>
<gene>
    <name evidence="2" type="primary">Necator_chrIV.g15441</name>
    <name evidence="2" type="ORF">RB195_002146</name>
</gene>
<keyword evidence="3" id="KW-1185">Reference proteome</keyword>
<dbReference type="EMBL" id="JAVFWL010000004">
    <property type="protein sequence ID" value="KAK6749963.1"/>
    <property type="molecule type" value="Genomic_DNA"/>
</dbReference>
<evidence type="ECO:0000256" key="1">
    <source>
        <dbReference type="SAM" id="MobiDB-lite"/>
    </source>
</evidence>
<evidence type="ECO:0000313" key="3">
    <source>
        <dbReference type="Proteomes" id="UP001303046"/>
    </source>
</evidence>
<comment type="caution">
    <text evidence="2">The sequence shown here is derived from an EMBL/GenBank/DDBJ whole genome shotgun (WGS) entry which is preliminary data.</text>
</comment>
<dbReference type="Proteomes" id="UP001303046">
    <property type="component" value="Unassembled WGS sequence"/>
</dbReference>
<name>A0ABR1DIM2_NECAM</name>
<feature type="region of interest" description="Disordered" evidence="1">
    <location>
        <begin position="53"/>
        <end position="79"/>
    </location>
</feature>
<reference evidence="2 3" key="1">
    <citation type="submission" date="2023-08" db="EMBL/GenBank/DDBJ databases">
        <title>A Necator americanus chromosomal reference genome.</title>
        <authorList>
            <person name="Ilik V."/>
            <person name="Petrzelkova K.J."/>
            <person name="Pardy F."/>
            <person name="Fuh T."/>
            <person name="Niatou-Singa F.S."/>
            <person name="Gouil Q."/>
            <person name="Baker L."/>
            <person name="Ritchie M.E."/>
            <person name="Jex A.R."/>
            <person name="Gazzola D."/>
            <person name="Li H."/>
            <person name="Toshio Fujiwara R."/>
            <person name="Zhan B."/>
            <person name="Aroian R.V."/>
            <person name="Pafco B."/>
            <person name="Schwarz E.M."/>
        </authorList>
    </citation>
    <scope>NUCLEOTIDE SEQUENCE [LARGE SCALE GENOMIC DNA]</scope>
    <source>
        <strain evidence="2 3">Aroian</strain>
        <tissue evidence="2">Whole animal</tissue>
    </source>
</reference>
<accession>A0ABR1DIM2</accession>
<sequence>MEELQEEIRPDDVFVVVDEVVGAEVTEENAYHEEALAPKDTSETRRLNEEILRVLTEKKGPGATDSRDGEREDLPSPQI</sequence>